<dbReference type="SUPFAM" id="SSF53335">
    <property type="entry name" value="S-adenosyl-L-methionine-dependent methyltransferases"/>
    <property type="match status" value="1"/>
</dbReference>
<dbReference type="NCBIfam" id="TIGR00138">
    <property type="entry name" value="rsmG_gidB"/>
    <property type="match status" value="1"/>
</dbReference>
<keyword evidence="3 6" id="KW-0489">Methyltransferase</keyword>
<dbReference type="EC" id="2.1.1.170" evidence="6"/>
<dbReference type="RefSeq" id="WP_114813887.1">
    <property type="nucleotide sequence ID" value="NZ_CP139965.1"/>
</dbReference>
<evidence type="ECO:0000256" key="3">
    <source>
        <dbReference type="ARBA" id="ARBA00022603"/>
    </source>
</evidence>
<comment type="catalytic activity">
    <reaction evidence="6">
        <text>guanosine(527) in 16S rRNA + S-adenosyl-L-methionine = N(7)-methylguanosine(527) in 16S rRNA + S-adenosyl-L-homocysteine</text>
        <dbReference type="Rhea" id="RHEA:42732"/>
        <dbReference type="Rhea" id="RHEA-COMP:10209"/>
        <dbReference type="Rhea" id="RHEA-COMP:10210"/>
        <dbReference type="ChEBI" id="CHEBI:57856"/>
        <dbReference type="ChEBI" id="CHEBI:59789"/>
        <dbReference type="ChEBI" id="CHEBI:74269"/>
        <dbReference type="ChEBI" id="CHEBI:74480"/>
        <dbReference type="EC" id="2.1.1.170"/>
    </reaction>
</comment>
<evidence type="ECO:0000256" key="4">
    <source>
        <dbReference type="ARBA" id="ARBA00022679"/>
    </source>
</evidence>
<keyword evidence="4 6" id="KW-0808">Transferase</keyword>
<evidence type="ECO:0000313" key="7">
    <source>
        <dbReference type="EMBL" id="WQD76224.1"/>
    </source>
</evidence>
<organism evidence="7 8">
    <name type="scientific">Paraburkholderia kururiensis</name>
    <dbReference type="NCBI Taxonomy" id="984307"/>
    <lineage>
        <taxon>Bacteria</taxon>
        <taxon>Pseudomonadati</taxon>
        <taxon>Pseudomonadota</taxon>
        <taxon>Betaproteobacteria</taxon>
        <taxon>Burkholderiales</taxon>
        <taxon>Burkholderiaceae</taxon>
        <taxon>Paraburkholderia</taxon>
    </lineage>
</organism>
<reference evidence="7 8" key="1">
    <citation type="submission" date="2023-12" db="EMBL/GenBank/DDBJ databases">
        <title>Genome sequencing and assembly of bacterial species from a model synthetic community.</title>
        <authorList>
            <person name="Hogle S.L."/>
        </authorList>
    </citation>
    <scope>NUCLEOTIDE SEQUENCE [LARGE SCALE GENOMIC DNA]</scope>
    <source>
        <strain evidence="7 8">HAMBI 2494</strain>
    </source>
</reference>
<dbReference type="InterPro" id="IPR003682">
    <property type="entry name" value="rRNA_ssu_MeTfrase_G"/>
</dbReference>
<evidence type="ECO:0000256" key="2">
    <source>
        <dbReference type="ARBA" id="ARBA00022552"/>
    </source>
</evidence>
<gene>
    <name evidence="6 7" type="primary">rsmG</name>
    <name evidence="7" type="ORF">U0042_19180</name>
</gene>
<dbReference type="Pfam" id="PF02527">
    <property type="entry name" value="GidB"/>
    <property type="match status" value="1"/>
</dbReference>
<keyword evidence="8" id="KW-1185">Reference proteome</keyword>
<feature type="binding site" evidence="6">
    <location>
        <begin position="147"/>
        <end position="148"/>
    </location>
    <ligand>
        <name>S-adenosyl-L-methionine</name>
        <dbReference type="ChEBI" id="CHEBI:59789"/>
    </ligand>
</feature>
<dbReference type="EMBL" id="CP139965">
    <property type="protein sequence ID" value="WQD76224.1"/>
    <property type="molecule type" value="Genomic_DNA"/>
</dbReference>
<name>A0ABZ0WFU0_9BURK</name>
<dbReference type="GO" id="GO:0032259">
    <property type="term" value="P:methylation"/>
    <property type="evidence" value="ECO:0007669"/>
    <property type="project" value="UniProtKB-KW"/>
</dbReference>
<feature type="binding site" evidence="6">
    <location>
        <position position="166"/>
    </location>
    <ligand>
        <name>S-adenosyl-L-methionine</name>
        <dbReference type="ChEBI" id="CHEBI:59789"/>
    </ligand>
</feature>
<keyword evidence="5 6" id="KW-0949">S-adenosyl-L-methionine</keyword>
<dbReference type="InterPro" id="IPR029063">
    <property type="entry name" value="SAM-dependent_MTases_sf"/>
</dbReference>
<protein>
    <recommendedName>
        <fullName evidence="6">Ribosomal RNA small subunit methyltransferase G</fullName>
        <ecNumber evidence="6">2.1.1.170</ecNumber>
    </recommendedName>
    <alternativeName>
        <fullName evidence="6">16S rRNA 7-methylguanosine methyltransferase</fullName>
        <shortName evidence="6">16S rRNA m7G methyltransferase</shortName>
    </alternativeName>
</protein>
<dbReference type="CDD" id="cd02440">
    <property type="entry name" value="AdoMet_MTases"/>
    <property type="match status" value="1"/>
</dbReference>
<proteinExistence type="inferred from homology"/>
<evidence type="ECO:0000256" key="5">
    <source>
        <dbReference type="ARBA" id="ARBA00022691"/>
    </source>
</evidence>
<evidence type="ECO:0000256" key="6">
    <source>
        <dbReference type="HAMAP-Rule" id="MF_00074"/>
    </source>
</evidence>
<comment type="function">
    <text evidence="6">Specifically methylates the N7 position of guanine in position 527 of 16S rRNA.</text>
</comment>
<dbReference type="PANTHER" id="PTHR31760:SF0">
    <property type="entry name" value="S-ADENOSYL-L-METHIONINE-DEPENDENT METHYLTRANSFERASES SUPERFAMILY PROTEIN"/>
    <property type="match status" value="1"/>
</dbReference>
<evidence type="ECO:0000256" key="1">
    <source>
        <dbReference type="ARBA" id="ARBA00022490"/>
    </source>
</evidence>
<dbReference type="Proteomes" id="UP001325479">
    <property type="component" value="Chromosome"/>
</dbReference>
<keyword evidence="2 6" id="KW-0698">rRNA processing</keyword>
<dbReference type="PANTHER" id="PTHR31760">
    <property type="entry name" value="S-ADENOSYL-L-METHIONINE-DEPENDENT METHYLTRANSFERASES SUPERFAMILY PROTEIN"/>
    <property type="match status" value="1"/>
</dbReference>
<sequence>MTGRHGRLGSVVDREAHAAMLAEGADRLRIDLTDAQQVALLDYVALLAKWNAVYNLTAIRDPRQMLIQHVLDSLAIVPHLAPDLPRAGAVSVLDVGSGGGLPGIVLAIALPHWSVTLNDIVHKKTAFQSQGKAELGLTNLSVVTGRVESLRPGIEVPGRFDVIVSRAFAELADFVTLARNLVSDRGAIWAMKGVRPDAEIERLPSGAHAVQVVRLEVPFLDAERHLVEVRIDAHRTAGAVKEGA</sequence>
<comment type="caution">
    <text evidence="6">Lacks conserved residue(s) required for the propagation of feature annotation.</text>
</comment>
<comment type="similarity">
    <text evidence="6">Belongs to the methyltransferase superfamily. RNA methyltransferase RsmG family.</text>
</comment>
<feature type="binding site" evidence="6">
    <location>
        <position position="101"/>
    </location>
    <ligand>
        <name>S-adenosyl-L-methionine</name>
        <dbReference type="ChEBI" id="CHEBI:59789"/>
    </ligand>
</feature>
<dbReference type="PIRSF" id="PIRSF003078">
    <property type="entry name" value="GidB"/>
    <property type="match status" value="1"/>
</dbReference>
<evidence type="ECO:0000313" key="8">
    <source>
        <dbReference type="Proteomes" id="UP001325479"/>
    </source>
</evidence>
<comment type="subcellular location">
    <subcellularLocation>
        <location evidence="6">Cytoplasm</location>
    </subcellularLocation>
</comment>
<dbReference type="GO" id="GO:0008168">
    <property type="term" value="F:methyltransferase activity"/>
    <property type="evidence" value="ECO:0007669"/>
    <property type="project" value="UniProtKB-KW"/>
</dbReference>
<feature type="binding site" evidence="6">
    <location>
        <position position="96"/>
    </location>
    <ligand>
        <name>S-adenosyl-L-methionine</name>
        <dbReference type="ChEBI" id="CHEBI:59789"/>
    </ligand>
</feature>
<accession>A0ABZ0WFU0</accession>
<keyword evidence="1 6" id="KW-0963">Cytoplasm</keyword>
<dbReference type="Gene3D" id="3.40.50.150">
    <property type="entry name" value="Vaccinia Virus protein VP39"/>
    <property type="match status" value="1"/>
</dbReference>
<dbReference type="HAMAP" id="MF_00074">
    <property type="entry name" value="16SrRNA_methyltr_G"/>
    <property type="match status" value="1"/>
</dbReference>